<proteinExistence type="predicted"/>
<evidence type="ECO:0000313" key="3">
    <source>
        <dbReference type="Proteomes" id="UP000664859"/>
    </source>
</evidence>
<evidence type="ECO:0000313" key="2">
    <source>
        <dbReference type="EMBL" id="KAG5176091.1"/>
    </source>
</evidence>
<gene>
    <name evidence="2" type="ORF">JKP88DRAFT_249768</name>
</gene>
<keyword evidence="1" id="KW-0175">Coiled coil</keyword>
<dbReference type="SUPFAM" id="SSF48403">
    <property type="entry name" value="Ankyrin repeat"/>
    <property type="match status" value="1"/>
</dbReference>
<dbReference type="InterPro" id="IPR036770">
    <property type="entry name" value="Ankyrin_rpt-contain_sf"/>
</dbReference>
<dbReference type="InterPro" id="IPR052050">
    <property type="entry name" value="SecEffector_AnkRepeat"/>
</dbReference>
<protein>
    <submittedName>
        <fullName evidence="2">Uncharacterized protein</fullName>
    </submittedName>
</protein>
<feature type="coiled-coil region" evidence="1">
    <location>
        <begin position="663"/>
        <end position="704"/>
    </location>
</feature>
<accession>A0A835YK49</accession>
<feature type="coiled-coil region" evidence="1">
    <location>
        <begin position="1154"/>
        <end position="1193"/>
    </location>
</feature>
<reference evidence="2" key="1">
    <citation type="submission" date="2021-02" db="EMBL/GenBank/DDBJ databases">
        <title>First Annotated Genome of the Yellow-green Alga Tribonema minus.</title>
        <authorList>
            <person name="Mahan K.M."/>
        </authorList>
    </citation>
    <scope>NUCLEOTIDE SEQUENCE</scope>
    <source>
        <strain evidence="2">UTEX B ZZ1240</strain>
    </source>
</reference>
<name>A0A835YK49_9STRA</name>
<dbReference type="SUPFAM" id="SSF140860">
    <property type="entry name" value="Pseudo ankyrin repeat-like"/>
    <property type="match status" value="1"/>
</dbReference>
<sequence length="1976" mass="219654">MLLIAAHVRETAQAQRNGAGEPLKLDTSTWEHCISFLEGHYLHCSLINIEIRNIYATTYYWETNTVTANACATLAFAEHACNFGLLKRPGLLPIAAATAPLDVVNYLAERMGETLRHAFDIYQATAAAAAAHGRIEVLEWVLARTPYALMGAAPAAAAAAAHGHVDTLLWFFCKDNLPQHYGFKGIVPHKCMASAAGGGHLPVMDWIQSEYYDGWQGRMQWHAQYATCASAAQSGQLKMEGCIATYLPQEFCCLLHLSQALQWLREHYYAWTEDTVTGAARNNRTKVLRWALEHDAPVDMTDACHAAAEQNALAALKILYAHNAADFPRGTAIVEAAAGSWDIDALQWLLDTVKCPWDAAACYRSAAVSGSYSALDFLHERRVVFPPDICEVAWRSGRRWVCGGYKLHDGGRGLCDVAAWCNKVSAPPQQSSFTSSGCCACVRSWRYVCIEHMNVPTPRKKKHCTGNLDEQQALDVTTKTPAAQTRMVTRHVRLYRRHALCLISLQAARASTVNSIVTVVRACSAPQGRALEWLVDNVTPAVDDGPMAKAAARGHGAAVRALMYKCSPWDERAALTAAREGQLDVLEFLHSCLPQGEHDAAICAEAATAGRLDVLQWARREGLAWDERTCREAHVNGHMDVLRYAVDEGCACSDAAMRDLLQCEEALEQRRQVRQRRRDEAQQRKEEEARLKQKERNRRLARARALCKCNGWLCRRQCRLINMEIRSIYLRIHDEETHTMSGNVCASLEFVRHAYKFGLLECTRLLPTAAAVAPLDVINFLARCLAGNLRCNHEIYCRMAAKAAARGRMEVLQWIHARRPYPRKSYVPVAAAEHGHLDILEWFVLEEPIYQREVGAGMVPSECMVGAAGGGHIHVMQWIHSKYTRNGTRMLEAESYRVCEKAAQCGQLKALVWLRTQRIGDTPRYSWDESVVTAAARFGRWLYQQGCPVSKQLEHDIVRSGDQDILARLLERGHKFHDGGRHACDVAVAYDQAHIIDWLKDARIYRPNKKTMAAAVAVGAVQAVQSLVYKGCPWDNPVILTAAFEGHLDILQFLYSCLPHGRRQATRQCPVHDSFCLGASGCRLCDGTCREHDADIRAQAAAAGRLAVLQWARREGLAWDERVCREAHSNGHMDVLQYALGEGCACNDSAMRVLERHEDVMEWRQQELQRAREEAERREEEAHQKELAQLRASCSCETYFCYVRYLPVQPVTAALPGVAARARAALRRSERTVPSTVRQMQVLNLELIQGGITALGAEEIAGTGHRMRKWVQPGLLPKRFVASLVREQRRSDTQADCAMKTLETYFEKVEPAAKPKRRRKKTAKRATGPLQLEPATWEHCVSFLEGHYLHCGLINTELRSIYLDLFSWDTYTFTENACATVAFAAHACNFGLLKRKALMHAAAAVAPVEVLDYLEKRLNDEAYISWISSKMAAAAAACGRVDWLYAKADLLYSSSARKGLGECLAAAAGGPSLMEWVRDDALREACVKLERGEEHAACALAAAFNQLEALQWLRKVDLFVPRYQWNSDTVTAAARTGSLSRAAHSNAADPPACLVPTAPCTLSTAALKWALENDAPVNMAAASYGAAEYGQVEALKLLRTHDADKFPKDKRLATLASKCGCVETLQWLLDTARCAWDADACCRAAAANWNTGLLQWLKARGVTFPADMCEVAWTNGRNWLFWWLYDEGCPVSRWLELRMVRDGAVGTIQTLNEKGHAFHDGGDTFCEVAAANNQAHMINYLVKAQNFKLDGRAMSAAAQGGHAAAARALVYNSCPWDARDALTASRCAGAAALMPADGRARRGHMRAGGRLDVLQWAQLLTGEITMCVLFFILKPVDRHDDNVLYSSASSLTAAHREHDAAICAHAAAAGRLDVLQWARREGLAWDERTCREALVNGHMDVLQYALDEGGACSDSVQRGLELHHEAAARQKEELTKLAEQERQRKEAARRERIAEKRAACACSDYSCRWRCQWDRA</sequence>
<dbReference type="PANTHER" id="PTHR46586:SF3">
    <property type="entry name" value="ANKYRIN REPEAT-CONTAINING PROTEIN"/>
    <property type="match status" value="1"/>
</dbReference>
<keyword evidence="3" id="KW-1185">Reference proteome</keyword>
<dbReference type="PANTHER" id="PTHR46586">
    <property type="entry name" value="ANKYRIN REPEAT-CONTAINING PROTEIN"/>
    <property type="match status" value="1"/>
</dbReference>
<comment type="caution">
    <text evidence="2">The sequence shown here is derived from an EMBL/GenBank/DDBJ whole genome shotgun (WGS) entry which is preliminary data.</text>
</comment>
<evidence type="ECO:0000256" key="1">
    <source>
        <dbReference type="SAM" id="Coils"/>
    </source>
</evidence>
<dbReference type="EMBL" id="JAFCMP010000541">
    <property type="protein sequence ID" value="KAG5176091.1"/>
    <property type="molecule type" value="Genomic_DNA"/>
</dbReference>
<feature type="coiled-coil region" evidence="1">
    <location>
        <begin position="1920"/>
        <end position="1958"/>
    </location>
</feature>
<organism evidence="2 3">
    <name type="scientific">Tribonema minus</name>
    <dbReference type="NCBI Taxonomy" id="303371"/>
    <lineage>
        <taxon>Eukaryota</taxon>
        <taxon>Sar</taxon>
        <taxon>Stramenopiles</taxon>
        <taxon>Ochrophyta</taxon>
        <taxon>PX clade</taxon>
        <taxon>Xanthophyceae</taxon>
        <taxon>Tribonematales</taxon>
        <taxon>Tribonemataceae</taxon>
        <taxon>Tribonema</taxon>
    </lineage>
</organism>
<dbReference type="Proteomes" id="UP000664859">
    <property type="component" value="Unassembled WGS sequence"/>
</dbReference>